<reference evidence="2 3" key="1">
    <citation type="submission" date="2018-08" db="EMBL/GenBank/DDBJ databases">
        <title>Bacillus jemisoniae sp. nov., Bacillus chryseoplanitiae sp. nov., Bacillus resnikiae sp. nov., and Bacillus frankliniae sp. nov., isolated from Viking spacecraft and associated surfaces.</title>
        <authorList>
            <person name="Seuylemezian A."/>
            <person name="Vaishampayan P."/>
        </authorList>
    </citation>
    <scope>NUCLEOTIDE SEQUENCE [LARGE SCALE GENOMIC DNA]</scope>
    <source>
        <strain evidence="2 3">JJ-247</strain>
    </source>
</reference>
<feature type="domain" description="Helix-turn-helix" evidence="1">
    <location>
        <begin position="5"/>
        <end position="51"/>
    </location>
</feature>
<gene>
    <name evidence="2" type="ORF">D1970_17790</name>
</gene>
<keyword evidence="3" id="KW-1185">Reference proteome</keyword>
<protein>
    <submittedName>
        <fullName evidence="2">DNA-binding protein</fullName>
    </submittedName>
</protein>
<accession>A0A398AZ53</accession>
<dbReference type="Pfam" id="PF12728">
    <property type="entry name" value="HTH_17"/>
    <property type="match status" value="1"/>
</dbReference>
<dbReference type="SUPFAM" id="SSF46955">
    <property type="entry name" value="Putative DNA-binding domain"/>
    <property type="match status" value="1"/>
</dbReference>
<dbReference type="RefSeq" id="WP_119114213.1">
    <property type="nucleotide sequence ID" value="NZ_CBCSEO010000020.1"/>
</dbReference>
<sequence>MEGRVYTPDEVASLFNISKNTVYEMIKRGELRAFKIGNRFRIERSEVRRIISSSASRRIDV</sequence>
<dbReference type="InterPro" id="IPR010093">
    <property type="entry name" value="SinI_DNA-bd"/>
</dbReference>
<evidence type="ECO:0000313" key="3">
    <source>
        <dbReference type="Proteomes" id="UP000265816"/>
    </source>
</evidence>
<dbReference type="EMBL" id="QWVT01000031">
    <property type="protein sequence ID" value="RID82832.1"/>
    <property type="molecule type" value="Genomic_DNA"/>
</dbReference>
<keyword evidence="2" id="KW-0238">DNA-binding</keyword>
<dbReference type="AlphaFoldDB" id="A0A398AZ53"/>
<dbReference type="InterPro" id="IPR009061">
    <property type="entry name" value="DNA-bd_dom_put_sf"/>
</dbReference>
<dbReference type="GO" id="GO:0003677">
    <property type="term" value="F:DNA binding"/>
    <property type="evidence" value="ECO:0007669"/>
    <property type="project" value="UniProtKB-KW"/>
</dbReference>
<dbReference type="Proteomes" id="UP000265816">
    <property type="component" value="Unassembled WGS sequence"/>
</dbReference>
<dbReference type="NCBIfam" id="TIGR01764">
    <property type="entry name" value="excise"/>
    <property type="match status" value="1"/>
</dbReference>
<dbReference type="InterPro" id="IPR041657">
    <property type="entry name" value="HTH_17"/>
</dbReference>
<dbReference type="Gene3D" id="3.90.105.50">
    <property type="match status" value="1"/>
</dbReference>
<evidence type="ECO:0000313" key="2">
    <source>
        <dbReference type="EMBL" id="RID82832.1"/>
    </source>
</evidence>
<evidence type="ECO:0000259" key="1">
    <source>
        <dbReference type="Pfam" id="PF12728"/>
    </source>
</evidence>
<name>A0A398AZ53_9BACI</name>
<proteinExistence type="predicted"/>
<comment type="caution">
    <text evidence="2">The sequence shown here is derived from an EMBL/GenBank/DDBJ whole genome shotgun (WGS) entry which is preliminary data.</text>
</comment>
<dbReference type="OrthoDB" id="515428at2"/>
<dbReference type="InterPro" id="IPR038148">
    <property type="entry name" value="Tn1545/Tn916_Xis"/>
</dbReference>
<organism evidence="2 3">
    <name type="scientific">Mesobacillus zeae</name>
    <dbReference type="NCBI Taxonomy" id="1917180"/>
    <lineage>
        <taxon>Bacteria</taxon>
        <taxon>Bacillati</taxon>
        <taxon>Bacillota</taxon>
        <taxon>Bacilli</taxon>
        <taxon>Bacillales</taxon>
        <taxon>Bacillaceae</taxon>
        <taxon>Mesobacillus</taxon>
    </lineage>
</organism>